<comment type="caution">
    <text evidence="11">The sequence shown here is derived from an EMBL/GenBank/DDBJ whole genome shotgun (WGS) entry which is preliminary data.</text>
</comment>
<feature type="region of interest" description="Disordered" evidence="9">
    <location>
        <begin position="1"/>
        <end position="21"/>
    </location>
</feature>
<evidence type="ECO:0000256" key="7">
    <source>
        <dbReference type="ARBA" id="ARBA00023242"/>
    </source>
</evidence>
<keyword evidence="2" id="KW-0479">Metal-binding</keyword>
<keyword evidence="5" id="KW-0805">Transcription regulation</keyword>
<gene>
    <name evidence="11" type="ORF">CDD82_1692</name>
</gene>
<dbReference type="PANTHER" id="PTHR46179">
    <property type="entry name" value="ZINC FINGER PROTEIN"/>
    <property type="match status" value="1"/>
</dbReference>
<evidence type="ECO:0000256" key="5">
    <source>
        <dbReference type="ARBA" id="ARBA00023015"/>
    </source>
</evidence>
<organism evidence="11 12">
    <name type="scientific">Ophiocordyceps australis</name>
    <dbReference type="NCBI Taxonomy" id="1399860"/>
    <lineage>
        <taxon>Eukaryota</taxon>
        <taxon>Fungi</taxon>
        <taxon>Dikarya</taxon>
        <taxon>Ascomycota</taxon>
        <taxon>Pezizomycotina</taxon>
        <taxon>Sordariomycetes</taxon>
        <taxon>Hypocreomycetidae</taxon>
        <taxon>Hypocreales</taxon>
        <taxon>Ophiocordycipitaceae</taxon>
        <taxon>Ophiocordyceps</taxon>
    </lineage>
</organism>
<dbReference type="GO" id="GO:0008270">
    <property type="term" value="F:zinc ion binding"/>
    <property type="evidence" value="ECO:0007669"/>
    <property type="project" value="UniProtKB-KW"/>
</dbReference>
<keyword evidence="6" id="KW-0804">Transcription</keyword>
<protein>
    <recommendedName>
        <fullName evidence="10">C2H2-type domain-containing protein</fullName>
    </recommendedName>
</protein>
<evidence type="ECO:0000256" key="6">
    <source>
        <dbReference type="ARBA" id="ARBA00023163"/>
    </source>
</evidence>
<comment type="subcellular location">
    <subcellularLocation>
        <location evidence="1">Nucleus</location>
    </subcellularLocation>
</comment>
<keyword evidence="7" id="KW-0539">Nucleus</keyword>
<dbReference type="AlphaFoldDB" id="A0A2C5ZMA4"/>
<dbReference type="PROSITE" id="PS00028">
    <property type="entry name" value="ZINC_FINGER_C2H2_1"/>
    <property type="match status" value="1"/>
</dbReference>
<sequence>MSLNNRRRRTPAMPPDVGSPSPTLAKAATFHPSATTSSAFEQTPVTHLCRSQSHVDDVVYANRQRITSDLVQIDQALASTKENVATRRHSLHDSSLPIPRGLAAIIPLDKHNQLADKEQLKIPSRSTHRYRRGDSDSGLGSSIHSQDQCAQTEEQLSKLNITPRPSPATGDVKVNKRPAQLKSSSRKRIFQSIIYPLLSVPHLKSFHPLVLEIPQRIQQKLIVCLRDVEKHLLLVAPDKTKVATQYLDFCFASIQCIQATVSHTSEGQQILPGDRPYSNGYFVDLTDQIKEYARQLITHDSGDIDTRDFDKAAGIQLVGGIAETGRPAQLVRLNKDGTAISLVDGKPVDLSQGPIQFKRSLSAQLDDSEEIRRSMARPRKNAKPEQLIPKKCPVPGCNKTFERRCDLTKHDRTHSRPYKCGDKSCKFYEIGWANEKERDRHMNDKHSKNPTTYPCHYPNCAYKSKRKSNCKQHMEKNHGWEYHRTKSNGLKKSEQESSSSQSPHLPSPASTEVPRSFSQSSSGVQQPSDQVILARPSRQLSLSSSTGTTPTLRSMSTPRSPPMDTPTMNQGTHTTTTTTNAALRDGTGCDPVFGGPSNSLDIDQTMYVADTLTFNEQYPAWHDTSNFIMQHEEDLYAAPVRVPDAGNILQQCTKLTPQLPMQSIAAIPSAVQPMIQPQFAWPEIPEIMSSLINDGLETPFAMDPNASSQLYPTALVKEDSLSMLGEPSAHLFSQTTESELFRQDDWTPDFSSLGDPV</sequence>
<dbReference type="Proteomes" id="UP000224854">
    <property type="component" value="Unassembled WGS sequence"/>
</dbReference>
<dbReference type="Gene3D" id="3.30.160.60">
    <property type="entry name" value="Classic Zinc Finger"/>
    <property type="match status" value="1"/>
</dbReference>
<feature type="compositionally biased region" description="Polar residues" evidence="9">
    <location>
        <begin position="516"/>
        <end position="529"/>
    </location>
</feature>
<keyword evidence="12" id="KW-1185">Reference proteome</keyword>
<evidence type="ECO:0000313" key="11">
    <source>
        <dbReference type="EMBL" id="PHH80524.1"/>
    </source>
</evidence>
<proteinExistence type="predicted"/>
<dbReference type="InterPro" id="IPR013087">
    <property type="entry name" value="Znf_C2H2_type"/>
</dbReference>
<feature type="compositionally biased region" description="Low complexity" evidence="9">
    <location>
        <begin position="535"/>
        <end position="554"/>
    </location>
</feature>
<accession>A0A2C5ZMA4</accession>
<feature type="compositionally biased region" description="Basic residues" evidence="9">
    <location>
        <begin position="1"/>
        <end position="10"/>
    </location>
</feature>
<evidence type="ECO:0000313" key="12">
    <source>
        <dbReference type="Proteomes" id="UP000224854"/>
    </source>
</evidence>
<keyword evidence="4" id="KW-0862">Zinc</keyword>
<dbReference type="EMBL" id="NJEU01000153">
    <property type="protein sequence ID" value="PHH80524.1"/>
    <property type="molecule type" value="Genomic_DNA"/>
</dbReference>
<evidence type="ECO:0000256" key="3">
    <source>
        <dbReference type="ARBA" id="ARBA00022771"/>
    </source>
</evidence>
<feature type="compositionally biased region" description="Low complexity" evidence="9">
    <location>
        <begin position="565"/>
        <end position="579"/>
    </location>
</feature>
<reference evidence="11 12" key="1">
    <citation type="submission" date="2017-06" db="EMBL/GenBank/DDBJ databases">
        <title>Ant-infecting Ophiocordyceps genomes reveal a high diversity of potential behavioral manipulation genes and a possible major role for enterotoxins.</title>
        <authorList>
            <person name="De Bekker C."/>
            <person name="Evans H.C."/>
            <person name="Brachmann A."/>
            <person name="Hughes D.P."/>
        </authorList>
    </citation>
    <scope>NUCLEOTIDE SEQUENCE [LARGE SCALE GENOMIC DNA]</scope>
    <source>
        <strain evidence="11 12">1348a</strain>
    </source>
</reference>
<evidence type="ECO:0000256" key="9">
    <source>
        <dbReference type="SAM" id="MobiDB-lite"/>
    </source>
</evidence>
<feature type="compositionally biased region" description="Polar residues" evidence="9">
    <location>
        <begin position="143"/>
        <end position="160"/>
    </location>
</feature>
<dbReference type="SMART" id="SM00355">
    <property type="entry name" value="ZnF_C2H2"/>
    <property type="match status" value="3"/>
</dbReference>
<name>A0A2C5ZMA4_9HYPO</name>
<evidence type="ECO:0000256" key="1">
    <source>
        <dbReference type="ARBA" id="ARBA00004123"/>
    </source>
</evidence>
<dbReference type="OrthoDB" id="9368434at2759"/>
<dbReference type="GO" id="GO:0005634">
    <property type="term" value="C:nucleus"/>
    <property type="evidence" value="ECO:0007669"/>
    <property type="project" value="UniProtKB-SubCell"/>
</dbReference>
<evidence type="ECO:0000256" key="8">
    <source>
        <dbReference type="PROSITE-ProRule" id="PRU00042"/>
    </source>
</evidence>
<evidence type="ECO:0000256" key="2">
    <source>
        <dbReference type="ARBA" id="ARBA00022723"/>
    </source>
</evidence>
<evidence type="ECO:0000259" key="10">
    <source>
        <dbReference type="PROSITE" id="PS50157"/>
    </source>
</evidence>
<evidence type="ECO:0000256" key="4">
    <source>
        <dbReference type="ARBA" id="ARBA00022833"/>
    </source>
</evidence>
<dbReference type="InterPro" id="IPR051061">
    <property type="entry name" value="Zinc_finger_trans_reg"/>
</dbReference>
<dbReference type="PROSITE" id="PS50157">
    <property type="entry name" value="ZINC_FINGER_C2H2_2"/>
    <property type="match status" value="1"/>
</dbReference>
<feature type="region of interest" description="Disordered" evidence="9">
    <location>
        <begin position="481"/>
        <end position="588"/>
    </location>
</feature>
<dbReference type="GO" id="GO:0006357">
    <property type="term" value="P:regulation of transcription by RNA polymerase II"/>
    <property type="evidence" value="ECO:0007669"/>
    <property type="project" value="TreeGrafter"/>
</dbReference>
<keyword evidence="3 8" id="KW-0863">Zinc-finger</keyword>
<feature type="region of interest" description="Disordered" evidence="9">
    <location>
        <begin position="116"/>
        <end position="180"/>
    </location>
</feature>
<dbReference type="PANTHER" id="PTHR46179:SF13">
    <property type="entry name" value="C2H2-TYPE DOMAIN-CONTAINING PROTEIN"/>
    <property type="match status" value="1"/>
</dbReference>
<feature type="domain" description="C2H2-type" evidence="10">
    <location>
        <begin position="390"/>
        <end position="419"/>
    </location>
</feature>